<evidence type="ECO:0000256" key="2">
    <source>
        <dbReference type="ARBA" id="ARBA00022679"/>
    </source>
</evidence>
<comment type="similarity">
    <text evidence="7">Belongs to the anti-sigma-factor family.</text>
</comment>
<evidence type="ECO:0000256" key="1">
    <source>
        <dbReference type="ARBA" id="ARBA00022527"/>
    </source>
</evidence>
<dbReference type="EC" id="2.7.11.1" evidence="7"/>
<evidence type="ECO:0000256" key="3">
    <source>
        <dbReference type="ARBA" id="ARBA00022741"/>
    </source>
</evidence>
<keyword evidence="3 7" id="KW-0547">Nucleotide-binding</keyword>
<dbReference type="OrthoDB" id="9768808at2"/>
<keyword evidence="10" id="KW-1185">Reference proteome</keyword>
<dbReference type="Pfam" id="PF13581">
    <property type="entry name" value="HATPase_c_2"/>
    <property type="match status" value="1"/>
</dbReference>
<dbReference type="AlphaFoldDB" id="A0A3N5B1X9"/>
<dbReference type="GO" id="GO:0042174">
    <property type="term" value="P:negative regulation of sporulation resulting in formation of a cellular spore"/>
    <property type="evidence" value="ECO:0007669"/>
    <property type="project" value="InterPro"/>
</dbReference>
<dbReference type="PANTHER" id="PTHR35526:SF3">
    <property type="entry name" value="ANTI-SIGMA-F FACTOR RSBW"/>
    <property type="match status" value="1"/>
</dbReference>
<dbReference type="Gene3D" id="3.30.565.10">
    <property type="entry name" value="Histidine kinase-like ATPase, C-terminal domain"/>
    <property type="match status" value="1"/>
</dbReference>
<keyword evidence="6 7" id="KW-0749">Sporulation</keyword>
<keyword evidence="4 7" id="KW-0418">Kinase</keyword>
<evidence type="ECO:0000313" key="10">
    <source>
        <dbReference type="Proteomes" id="UP000282654"/>
    </source>
</evidence>
<dbReference type="NCBIfam" id="TIGR01925">
    <property type="entry name" value="spIIAB"/>
    <property type="match status" value="1"/>
</dbReference>
<dbReference type="Proteomes" id="UP000282654">
    <property type="component" value="Unassembled WGS sequence"/>
</dbReference>
<keyword evidence="1 7" id="KW-0723">Serine/threonine-protein kinase</keyword>
<comment type="catalytic activity">
    <reaction evidence="7">
        <text>L-threonyl-[protein] + ATP = O-phospho-L-threonyl-[protein] + ADP + H(+)</text>
        <dbReference type="Rhea" id="RHEA:46608"/>
        <dbReference type="Rhea" id="RHEA-COMP:11060"/>
        <dbReference type="Rhea" id="RHEA-COMP:11605"/>
        <dbReference type="ChEBI" id="CHEBI:15378"/>
        <dbReference type="ChEBI" id="CHEBI:30013"/>
        <dbReference type="ChEBI" id="CHEBI:30616"/>
        <dbReference type="ChEBI" id="CHEBI:61977"/>
        <dbReference type="ChEBI" id="CHEBI:456216"/>
        <dbReference type="EC" id="2.7.11.1"/>
    </reaction>
</comment>
<comment type="caution">
    <text evidence="9">The sequence shown here is derived from an EMBL/GenBank/DDBJ whole genome shotgun (WGS) entry which is preliminary data.</text>
</comment>
<dbReference type="SMART" id="SM00387">
    <property type="entry name" value="HATPase_c"/>
    <property type="match status" value="1"/>
</dbReference>
<feature type="domain" description="Histidine kinase/HSP90-like ATPase" evidence="8">
    <location>
        <begin position="35"/>
        <end position="138"/>
    </location>
</feature>
<dbReference type="PANTHER" id="PTHR35526">
    <property type="entry name" value="ANTI-SIGMA-F FACTOR RSBW-RELATED"/>
    <property type="match status" value="1"/>
</dbReference>
<dbReference type="InterPro" id="IPR003594">
    <property type="entry name" value="HATPase_dom"/>
</dbReference>
<comment type="function">
    <text evidence="7">Binds to sigma F and blocks its ability to form an RNA polymerase holoenzyme (E-sigma F). Phosphorylates SpoIIAA on a serine residue. This phosphorylation may enable SpoIIAA to act as an anti-anti-sigma factor that counteracts SpoIIAB and thus releases sigma F from inhibition.</text>
</comment>
<dbReference type="GO" id="GO:0016989">
    <property type="term" value="F:sigma factor antagonist activity"/>
    <property type="evidence" value="ECO:0007669"/>
    <property type="project" value="InterPro"/>
</dbReference>
<evidence type="ECO:0000259" key="8">
    <source>
        <dbReference type="SMART" id="SM00387"/>
    </source>
</evidence>
<evidence type="ECO:0000256" key="5">
    <source>
        <dbReference type="ARBA" id="ARBA00022840"/>
    </source>
</evidence>
<gene>
    <name evidence="7" type="primary">spoIIAB</name>
    <name evidence="9" type="ORF">EDD75_0449</name>
</gene>
<accession>A0A3N5B1X9</accession>
<dbReference type="SUPFAM" id="SSF55874">
    <property type="entry name" value="ATPase domain of HSP90 chaperone/DNA topoisomerase II/histidine kinase"/>
    <property type="match status" value="1"/>
</dbReference>
<keyword evidence="2 7" id="KW-0808">Transferase</keyword>
<evidence type="ECO:0000256" key="6">
    <source>
        <dbReference type="ARBA" id="ARBA00022969"/>
    </source>
</evidence>
<dbReference type="HAMAP" id="MF_00637">
    <property type="entry name" value="Anti_sigma_F"/>
    <property type="match status" value="1"/>
</dbReference>
<dbReference type="RefSeq" id="WP_123927384.1">
    <property type="nucleotide sequence ID" value="NZ_RKRE01000001.1"/>
</dbReference>
<dbReference type="GO" id="GO:0030435">
    <property type="term" value="P:sporulation resulting in formation of a cellular spore"/>
    <property type="evidence" value="ECO:0007669"/>
    <property type="project" value="UniProtKB-KW"/>
</dbReference>
<organism evidence="9 10">
    <name type="scientific">Thermodesulfitimonas autotrophica</name>
    <dbReference type="NCBI Taxonomy" id="1894989"/>
    <lineage>
        <taxon>Bacteria</taxon>
        <taxon>Bacillati</taxon>
        <taxon>Bacillota</taxon>
        <taxon>Clostridia</taxon>
        <taxon>Thermoanaerobacterales</taxon>
        <taxon>Thermoanaerobacteraceae</taxon>
        <taxon>Thermodesulfitimonas</taxon>
    </lineage>
</organism>
<dbReference type="InterPro" id="IPR010194">
    <property type="entry name" value="Anti-sigma_F"/>
</dbReference>
<keyword evidence="5 7" id="KW-0067">ATP-binding</keyword>
<sequence>MLNRFRLEFPSRPENVGLARVAVAAFAAQLDPTLEELDEIKGAVSEAVTNAIIHGYGNSPDGIVIVEGILYGDAIEVCVEDAGKGMEDVARAMEPEQTSDPERLGLGFTFMKTFMDEVKVDSVPGQGTRVIMRKQLATRH</sequence>
<dbReference type="GO" id="GO:0004674">
    <property type="term" value="F:protein serine/threonine kinase activity"/>
    <property type="evidence" value="ECO:0007669"/>
    <property type="project" value="UniProtKB-KW"/>
</dbReference>
<dbReference type="GO" id="GO:0005524">
    <property type="term" value="F:ATP binding"/>
    <property type="evidence" value="ECO:0007669"/>
    <property type="project" value="UniProtKB-KW"/>
</dbReference>
<evidence type="ECO:0000256" key="7">
    <source>
        <dbReference type="HAMAP-Rule" id="MF_00637"/>
    </source>
</evidence>
<protein>
    <recommendedName>
        <fullName evidence="7">Anti-sigma F factor</fullName>
        <ecNumber evidence="7">2.7.11.1</ecNumber>
    </recommendedName>
    <alternativeName>
        <fullName evidence="7">Stage II sporulation protein AB</fullName>
    </alternativeName>
</protein>
<dbReference type="EMBL" id="RKRE01000001">
    <property type="protein sequence ID" value="RPF49630.1"/>
    <property type="molecule type" value="Genomic_DNA"/>
</dbReference>
<evidence type="ECO:0000256" key="4">
    <source>
        <dbReference type="ARBA" id="ARBA00022777"/>
    </source>
</evidence>
<reference evidence="9 10" key="1">
    <citation type="submission" date="2018-11" db="EMBL/GenBank/DDBJ databases">
        <title>Genomic Encyclopedia of Type Strains, Phase IV (KMG-IV): sequencing the most valuable type-strain genomes for metagenomic binning, comparative biology and taxonomic classification.</title>
        <authorList>
            <person name="Goeker M."/>
        </authorList>
    </citation>
    <scope>NUCLEOTIDE SEQUENCE [LARGE SCALE GENOMIC DNA]</scope>
    <source>
        <strain evidence="9 10">DSM 102936</strain>
    </source>
</reference>
<evidence type="ECO:0000313" key="9">
    <source>
        <dbReference type="EMBL" id="RPF49630.1"/>
    </source>
</evidence>
<dbReference type="GO" id="GO:0106310">
    <property type="term" value="F:protein serine kinase activity"/>
    <property type="evidence" value="ECO:0007669"/>
    <property type="project" value="RHEA"/>
</dbReference>
<dbReference type="InterPro" id="IPR036890">
    <property type="entry name" value="HATPase_C_sf"/>
</dbReference>
<name>A0A3N5B1X9_9THEO</name>
<dbReference type="InterPro" id="IPR050267">
    <property type="entry name" value="Anti-sigma-factor_SerPK"/>
</dbReference>
<dbReference type="GO" id="GO:0030436">
    <property type="term" value="P:asexual sporulation"/>
    <property type="evidence" value="ECO:0007669"/>
    <property type="project" value="UniProtKB-UniRule"/>
</dbReference>
<proteinExistence type="inferred from homology"/>
<comment type="catalytic activity">
    <reaction evidence="7">
        <text>L-seryl-[protein] + ATP = O-phospho-L-seryl-[protein] + ADP + H(+)</text>
        <dbReference type="Rhea" id="RHEA:17989"/>
        <dbReference type="Rhea" id="RHEA-COMP:9863"/>
        <dbReference type="Rhea" id="RHEA-COMP:11604"/>
        <dbReference type="ChEBI" id="CHEBI:15378"/>
        <dbReference type="ChEBI" id="CHEBI:29999"/>
        <dbReference type="ChEBI" id="CHEBI:30616"/>
        <dbReference type="ChEBI" id="CHEBI:83421"/>
        <dbReference type="ChEBI" id="CHEBI:456216"/>
        <dbReference type="EC" id="2.7.11.1"/>
    </reaction>
</comment>